<evidence type="ECO:0000259" key="10">
    <source>
        <dbReference type="Pfam" id="PF02518"/>
    </source>
</evidence>
<accession>A0ABR8YZI2</accession>
<comment type="caution">
    <text evidence="12">The sequence shown here is derived from an EMBL/GenBank/DDBJ whole genome shotgun (WGS) entry which is preliminary data.</text>
</comment>
<feature type="domain" description="Signal transduction histidine kinase subgroup 3 dimerisation and phosphoacceptor" evidence="11">
    <location>
        <begin position="220"/>
        <end position="285"/>
    </location>
</feature>
<keyword evidence="3" id="KW-0597">Phosphoprotein</keyword>
<dbReference type="InterPro" id="IPR036890">
    <property type="entry name" value="HATPase_C_sf"/>
</dbReference>
<evidence type="ECO:0000256" key="9">
    <source>
        <dbReference type="SAM" id="Phobius"/>
    </source>
</evidence>
<keyword evidence="13" id="KW-1185">Reference proteome</keyword>
<keyword evidence="4" id="KW-0808">Transferase</keyword>
<dbReference type="InterPro" id="IPR003594">
    <property type="entry name" value="HATPase_dom"/>
</dbReference>
<dbReference type="Pfam" id="PF02518">
    <property type="entry name" value="HATPase_c"/>
    <property type="match status" value="1"/>
</dbReference>
<evidence type="ECO:0000259" key="11">
    <source>
        <dbReference type="Pfam" id="PF07730"/>
    </source>
</evidence>
<evidence type="ECO:0000256" key="4">
    <source>
        <dbReference type="ARBA" id="ARBA00022679"/>
    </source>
</evidence>
<evidence type="ECO:0000256" key="2">
    <source>
        <dbReference type="ARBA" id="ARBA00012438"/>
    </source>
</evidence>
<protein>
    <recommendedName>
        <fullName evidence="2">histidine kinase</fullName>
        <ecNumber evidence="2">2.7.13.3</ecNumber>
    </recommendedName>
</protein>
<evidence type="ECO:0000256" key="7">
    <source>
        <dbReference type="ARBA" id="ARBA00022840"/>
    </source>
</evidence>
<feature type="transmembrane region" description="Helical" evidence="9">
    <location>
        <begin position="100"/>
        <end position="126"/>
    </location>
</feature>
<proteinExistence type="predicted"/>
<evidence type="ECO:0000256" key="3">
    <source>
        <dbReference type="ARBA" id="ARBA00022553"/>
    </source>
</evidence>
<feature type="domain" description="Histidine kinase/HSP90-like ATPase" evidence="10">
    <location>
        <begin position="342"/>
        <end position="433"/>
    </location>
</feature>
<evidence type="ECO:0000256" key="5">
    <source>
        <dbReference type="ARBA" id="ARBA00022741"/>
    </source>
</evidence>
<dbReference type="CDD" id="cd16917">
    <property type="entry name" value="HATPase_UhpB-NarQ-NarX-like"/>
    <property type="match status" value="1"/>
</dbReference>
<feature type="transmembrane region" description="Helical" evidence="9">
    <location>
        <begin position="73"/>
        <end position="93"/>
    </location>
</feature>
<keyword evidence="9" id="KW-0812">Transmembrane</keyword>
<evidence type="ECO:0000256" key="6">
    <source>
        <dbReference type="ARBA" id="ARBA00022777"/>
    </source>
</evidence>
<feature type="transmembrane region" description="Helical" evidence="9">
    <location>
        <begin position="39"/>
        <end position="61"/>
    </location>
</feature>
<evidence type="ECO:0000313" key="12">
    <source>
        <dbReference type="EMBL" id="MBD8061322.1"/>
    </source>
</evidence>
<evidence type="ECO:0000313" key="13">
    <source>
        <dbReference type="Proteomes" id="UP000661894"/>
    </source>
</evidence>
<keyword evidence="7" id="KW-0067">ATP-binding</keyword>
<feature type="transmembrane region" description="Helical" evidence="9">
    <location>
        <begin position="132"/>
        <end position="153"/>
    </location>
</feature>
<dbReference type="InterPro" id="IPR011712">
    <property type="entry name" value="Sig_transdc_His_kin_sub3_dim/P"/>
</dbReference>
<dbReference type="InterPro" id="IPR050482">
    <property type="entry name" value="Sensor_HK_TwoCompSys"/>
</dbReference>
<dbReference type="Pfam" id="PF07730">
    <property type="entry name" value="HisKA_3"/>
    <property type="match status" value="1"/>
</dbReference>
<dbReference type="EMBL" id="JACSPO010000001">
    <property type="protein sequence ID" value="MBD8061322.1"/>
    <property type="molecule type" value="Genomic_DNA"/>
</dbReference>
<dbReference type="GO" id="GO:0016301">
    <property type="term" value="F:kinase activity"/>
    <property type="evidence" value="ECO:0007669"/>
    <property type="project" value="UniProtKB-KW"/>
</dbReference>
<comment type="catalytic activity">
    <reaction evidence="1">
        <text>ATP + protein L-histidine = ADP + protein N-phospho-L-histidine.</text>
        <dbReference type="EC" id="2.7.13.3"/>
    </reaction>
</comment>
<keyword evidence="9" id="KW-1133">Transmembrane helix</keyword>
<evidence type="ECO:0000256" key="1">
    <source>
        <dbReference type="ARBA" id="ARBA00000085"/>
    </source>
</evidence>
<organism evidence="12 13">
    <name type="scientific">Oceanitalea stevensii</name>
    <dbReference type="NCBI Taxonomy" id="2763072"/>
    <lineage>
        <taxon>Bacteria</taxon>
        <taxon>Bacillati</taxon>
        <taxon>Actinomycetota</taxon>
        <taxon>Actinomycetes</taxon>
        <taxon>Micrococcales</taxon>
        <taxon>Bogoriellaceae</taxon>
        <taxon>Georgenia</taxon>
    </lineage>
</organism>
<keyword evidence="8" id="KW-0902">Two-component regulatory system</keyword>
<name>A0ABR8YZI2_9MICO</name>
<dbReference type="RefSeq" id="WP_251838443.1">
    <property type="nucleotide sequence ID" value="NZ_JACSPO010000001.1"/>
</dbReference>
<dbReference type="Gene3D" id="1.20.5.1930">
    <property type="match status" value="1"/>
</dbReference>
<keyword evidence="9" id="KW-0472">Membrane</keyword>
<dbReference type="PANTHER" id="PTHR24421:SF10">
    <property type="entry name" value="NITRATE_NITRITE SENSOR PROTEIN NARQ"/>
    <property type="match status" value="1"/>
</dbReference>
<dbReference type="EC" id="2.7.13.3" evidence="2"/>
<dbReference type="Proteomes" id="UP000661894">
    <property type="component" value="Unassembled WGS sequence"/>
</dbReference>
<keyword evidence="5" id="KW-0547">Nucleotide-binding</keyword>
<dbReference type="Gene3D" id="3.30.565.10">
    <property type="entry name" value="Histidine kinase-like ATPase, C-terminal domain"/>
    <property type="match status" value="1"/>
</dbReference>
<dbReference type="PANTHER" id="PTHR24421">
    <property type="entry name" value="NITRATE/NITRITE SENSOR PROTEIN NARX-RELATED"/>
    <property type="match status" value="1"/>
</dbReference>
<gene>
    <name evidence="12" type="ORF">H9624_03165</name>
</gene>
<feature type="transmembrane region" description="Helical" evidence="9">
    <location>
        <begin position="165"/>
        <end position="188"/>
    </location>
</feature>
<keyword evidence="6 12" id="KW-0418">Kinase</keyword>
<dbReference type="SUPFAM" id="SSF55874">
    <property type="entry name" value="ATPase domain of HSP90 chaperone/DNA topoisomerase II/histidine kinase"/>
    <property type="match status" value="1"/>
</dbReference>
<sequence length="437" mass="45899">MHPVALPPPAAPVRWAPQPAPERPVGPPPLRPWSRIWRYLAAAGTGMVLWIAVSVDFIAVAEADSSDAVVGRVGAALLLDGVLGVVALCLLPLRRRHPVLTAVLTGLCGMVSAASLGAAAVAAVSVSTWRRWQWVVPVMVTWAWSTVVYELLWRPAILDEAMPTGYATLSGGFAIAMAATCAATGYYIGARRELLVTLRVRAETAEREQALKADAARDAERTRIAREMHDVLAHRISLVAMHAGALAYRTDLSPEETAEAAGVIQRSAHLALSELREVLGVLRTDGAPALDGGRAEPPQPLLTQVRELVDGARVQVEAALDPSGLPGGDLRAVADLPATTSRTAYRVVQEALTNASKHAPGSDVVVHLAGGAGGLLTIEVHNGPPAWNGSLPAAPGSGFGLVGLAERVDLAGGVLEHVGGPDGSFTVRCWLPWEESR</sequence>
<reference evidence="12 13" key="1">
    <citation type="submission" date="2020-08" db="EMBL/GenBank/DDBJ databases">
        <title>A Genomic Blueprint of the Chicken Gut Microbiome.</title>
        <authorList>
            <person name="Gilroy R."/>
            <person name="Ravi A."/>
            <person name="Getino M."/>
            <person name="Pursley I."/>
            <person name="Horton D.L."/>
            <person name="Alikhan N.-F."/>
            <person name="Baker D."/>
            <person name="Gharbi K."/>
            <person name="Hall N."/>
            <person name="Watson M."/>
            <person name="Adriaenssens E.M."/>
            <person name="Foster-Nyarko E."/>
            <person name="Jarju S."/>
            <person name="Secka A."/>
            <person name="Antonio M."/>
            <person name="Oren A."/>
            <person name="Chaudhuri R."/>
            <person name="La Ragione R.M."/>
            <person name="Hildebrand F."/>
            <person name="Pallen M.J."/>
        </authorList>
    </citation>
    <scope>NUCLEOTIDE SEQUENCE [LARGE SCALE GENOMIC DNA]</scope>
    <source>
        <strain evidence="12 13">Sa1BUA1</strain>
    </source>
</reference>
<evidence type="ECO:0000256" key="8">
    <source>
        <dbReference type="ARBA" id="ARBA00023012"/>
    </source>
</evidence>